<evidence type="ECO:0000256" key="4">
    <source>
        <dbReference type="ARBA" id="ARBA00022692"/>
    </source>
</evidence>
<comment type="similarity">
    <text evidence="2">Belongs to the UPF0702 family.</text>
</comment>
<keyword evidence="10" id="KW-1185">Reference proteome</keyword>
<comment type="subcellular location">
    <subcellularLocation>
        <location evidence="1">Cell membrane</location>
        <topology evidence="1">Multi-pass membrane protein</topology>
    </subcellularLocation>
</comment>
<name>A0ABW5Q9T2_9BACI</name>
<proteinExistence type="inferred from homology"/>
<evidence type="ECO:0000256" key="6">
    <source>
        <dbReference type="ARBA" id="ARBA00023136"/>
    </source>
</evidence>
<evidence type="ECO:0000256" key="5">
    <source>
        <dbReference type="ARBA" id="ARBA00022989"/>
    </source>
</evidence>
<feature type="domain" description="YetF C-terminal" evidence="8">
    <location>
        <begin position="87"/>
        <end position="218"/>
    </location>
</feature>
<dbReference type="Pfam" id="PF04239">
    <property type="entry name" value="DUF421"/>
    <property type="match status" value="1"/>
</dbReference>
<reference evidence="10" key="1">
    <citation type="journal article" date="2019" name="Int. J. Syst. Evol. Microbiol.">
        <title>The Global Catalogue of Microorganisms (GCM) 10K type strain sequencing project: providing services to taxonomists for standard genome sequencing and annotation.</title>
        <authorList>
            <consortium name="The Broad Institute Genomics Platform"/>
            <consortium name="The Broad Institute Genome Sequencing Center for Infectious Disease"/>
            <person name="Wu L."/>
            <person name="Ma J."/>
        </authorList>
    </citation>
    <scope>NUCLEOTIDE SEQUENCE [LARGE SCALE GENOMIC DNA]</scope>
    <source>
        <strain evidence="10">TISTR 1571</strain>
    </source>
</reference>
<evidence type="ECO:0000256" key="1">
    <source>
        <dbReference type="ARBA" id="ARBA00004651"/>
    </source>
</evidence>
<evidence type="ECO:0000256" key="3">
    <source>
        <dbReference type="ARBA" id="ARBA00022475"/>
    </source>
</evidence>
<keyword evidence="4 7" id="KW-0812">Transmembrane</keyword>
<dbReference type="Proteomes" id="UP001597452">
    <property type="component" value="Unassembled WGS sequence"/>
</dbReference>
<gene>
    <name evidence="9" type="ORF">ACFSW4_07660</name>
</gene>
<dbReference type="PANTHER" id="PTHR34582">
    <property type="entry name" value="UPF0702 TRANSMEMBRANE PROTEIN YCAP"/>
    <property type="match status" value="1"/>
</dbReference>
<dbReference type="InterPro" id="IPR007353">
    <property type="entry name" value="DUF421"/>
</dbReference>
<sequence>MDETLKETLIVLGRIITILPLLLLVTIFMGKRAIGELPIFDFLIVISLGSLVGADIADPSIEHLYTVVALIAIAMLQRLVAKLKIMNRKIGRYLTFEPTVVVQDGKLLNQNLKRIRYSIDNILQLLREKNVFDLNDVQTAIIESDGSLSVLLKPSKRPITIEDMQLDGGQPSISLPVVMEGEIYTSILKSFSLNETWLKEELAKRGILDVQEVFYAAINYDLELHISLKNEKGLYVPRFYH</sequence>
<organism evidence="9 10">
    <name type="scientific">Piscibacillus salipiscarius</name>
    <dbReference type="NCBI Taxonomy" id="299480"/>
    <lineage>
        <taxon>Bacteria</taxon>
        <taxon>Bacillati</taxon>
        <taxon>Bacillota</taxon>
        <taxon>Bacilli</taxon>
        <taxon>Bacillales</taxon>
        <taxon>Bacillaceae</taxon>
        <taxon>Piscibacillus</taxon>
    </lineage>
</organism>
<keyword evidence="5 7" id="KW-1133">Transmembrane helix</keyword>
<accession>A0ABW5Q9T2</accession>
<evidence type="ECO:0000313" key="9">
    <source>
        <dbReference type="EMBL" id="MFD2638734.1"/>
    </source>
</evidence>
<dbReference type="RefSeq" id="WP_054752458.1">
    <property type="nucleotide sequence ID" value="NZ_JBHUMZ010000019.1"/>
</dbReference>
<evidence type="ECO:0000259" key="8">
    <source>
        <dbReference type="Pfam" id="PF04239"/>
    </source>
</evidence>
<dbReference type="EMBL" id="JBHUMZ010000019">
    <property type="protein sequence ID" value="MFD2638734.1"/>
    <property type="molecule type" value="Genomic_DNA"/>
</dbReference>
<dbReference type="Gene3D" id="3.30.240.20">
    <property type="entry name" value="bsu07140 like domains"/>
    <property type="match status" value="2"/>
</dbReference>
<evidence type="ECO:0000313" key="10">
    <source>
        <dbReference type="Proteomes" id="UP001597452"/>
    </source>
</evidence>
<comment type="caution">
    <text evidence="9">The sequence shown here is derived from an EMBL/GenBank/DDBJ whole genome shotgun (WGS) entry which is preliminary data.</text>
</comment>
<evidence type="ECO:0000256" key="7">
    <source>
        <dbReference type="SAM" id="Phobius"/>
    </source>
</evidence>
<feature type="transmembrane region" description="Helical" evidence="7">
    <location>
        <begin position="63"/>
        <end position="81"/>
    </location>
</feature>
<protein>
    <submittedName>
        <fullName evidence="9">DUF421 domain-containing protein</fullName>
    </submittedName>
</protein>
<feature type="transmembrane region" description="Helical" evidence="7">
    <location>
        <begin position="12"/>
        <end position="30"/>
    </location>
</feature>
<dbReference type="PANTHER" id="PTHR34582:SF6">
    <property type="entry name" value="UPF0702 TRANSMEMBRANE PROTEIN YCAP"/>
    <property type="match status" value="1"/>
</dbReference>
<keyword evidence="3" id="KW-1003">Cell membrane</keyword>
<evidence type="ECO:0000256" key="2">
    <source>
        <dbReference type="ARBA" id="ARBA00006448"/>
    </source>
</evidence>
<dbReference type="InterPro" id="IPR023090">
    <property type="entry name" value="UPF0702_alpha/beta_dom_sf"/>
</dbReference>
<keyword evidence="6 7" id="KW-0472">Membrane</keyword>
<feature type="transmembrane region" description="Helical" evidence="7">
    <location>
        <begin position="37"/>
        <end position="57"/>
    </location>
</feature>